<evidence type="ECO:0000256" key="3">
    <source>
        <dbReference type="SAM" id="SignalP"/>
    </source>
</evidence>
<accession>A0ABR3JKJ6</accession>
<dbReference type="Gene3D" id="2.60.120.260">
    <property type="entry name" value="Galactose-binding domain-like"/>
    <property type="match status" value="1"/>
</dbReference>
<feature type="compositionally biased region" description="Basic and acidic residues" evidence="1">
    <location>
        <begin position="327"/>
        <end position="346"/>
    </location>
</feature>
<dbReference type="EMBL" id="JASNQZ010000006">
    <property type="protein sequence ID" value="KAL0955661.1"/>
    <property type="molecule type" value="Genomic_DNA"/>
</dbReference>
<feature type="signal peptide" evidence="3">
    <location>
        <begin position="1"/>
        <end position="18"/>
    </location>
</feature>
<feature type="region of interest" description="Disordered" evidence="1">
    <location>
        <begin position="257"/>
        <end position="278"/>
    </location>
</feature>
<keyword evidence="2" id="KW-0472">Membrane</keyword>
<gene>
    <name evidence="4" type="ORF">HGRIS_001888</name>
</gene>
<feature type="compositionally biased region" description="Low complexity" evidence="1">
    <location>
        <begin position="224"/>
        <end position="242"/>
    </location>
</feature>
<reference evidence="5" key="1">
    <citation type="submission" date="2024-06" db="EMBL/GenBank/DDBJ databases">
        <title>Multi-omics analyses provide insights into the biosynthesis of the anticancer antibiotic pleurotin in Hohenbuehelia grisea.</title>
        <authorList>
            <person name="Weaver J.A."/>
            <person name="Alberti F."/>
        </authorList>
    </citation>
    <scope>NUCLEOTIDE SEQUENCE [LARGE SCALE GENOMIC DNA]</scope>
    <source>
        <strain evidence="5">T-177</strain>
    </source>
</reference>
<comment type="caution">
    <text evidence="4">The sequence shown here is derived from an EMBL/GenBank/DDBJ whole genome shotgun (WGS) entry which is preliminary data.</text>
</comment>
<feature type="region of interest" description="Disordered" evidence="1">
    <location>
        <begin position="325"/>
        <end position="346"/>
    </location>
</feature>
<feature type="region of interest" description="Disordered" evidence="1">
    <location>
        <begin position="221"/>
        <end position="242"/>
    </location>
</feature>
<protein>
    <submittedName>
        <fullName evidence="4">Uncharacterized protein</fullName>
    </submittedName>
</protein>
<keyword evidence="2" id="KW-0812">Transmembrane</keyword>
<proteinExistence type="predicted"/>
<keyword evidence="2" id="KW-1133">Transmembrane helix</keyword>
<evidence type="ECO:0000313" key="4">
    <source>
        <dbReference type="EMBL" id="KAL0955661.1"/>
    </source>
</evidence>
<organism evidence="4 5">
    <name type="scientific">Hohenbuehelia grisea</name>
    <dbReference type="NCBI Taxonomy" id="104357"/>
    <lineage>
        <taxon>Eukaryota</taxon>
        <taxon>Fungi</taxon>
        <taxon>Dikarya</taxon>
        <taxon>Basidiomycota</taxon>
        <taxon>Agaricomycotina</taxon>
        <taxon>Agaricomycetes</taxon>
        <taxon>Agaricomycetidae</taxon>
        <taxon>Agaricales</taxon>
        <taxon>Pleurotineae</taxon>
        <taxon>Pleurotaceae</taxon>
        <taxon>Hohenbuehelia</taxon>
    </lineage>
</organism>
<evidence type="ECO:0000313" key="5">
    <source>
        <dbReference type="Proteomes" id="UP001556367"/>
    </source>
</evidence>
<feature type="transmembrane region" description="Helical" evidence="2">
    <location>
        <begin position="283"/>
        <end position="306"/>
    </location>
</feature>
<evidence type="ECO:0000256" key="2">
    <source>
        <dbReference type="SAM" id="Phobius"/>
    </source>
</evidence>
<feature type="compositionally biased region" description="Low complexity" evidence="1">
    <location>
        <begin position="262"/>
        <end position="278"/>
    </location>
</feature>
<evidence type="ECO:0000256" key="1">
    <source>
        <dbReference type="SAM" id="MobiDB-lite"/>
    </source>
</evidence>
<dbReference type="Proteomes" id="UP001556367">
    <property type="component" value="Unassembled WGS sequence"/>
</dbReference>
<feature type="chain" id="PRO_5046461067" evidence="3">
    <location>
        <begin position="19"/>
        <end position="371"/>
    </location>
</feature>
<keyword evidence="3" id="KW-0732">Signal</keyword>
<keyword evidence="5" id="KW-1185">Reference proteome</keyword>
<name>A0ABR3JKJ6_9AGAR</name>
<sequence>MLFAFSTLFILTLFSILAQNRTLAGQVNVTIDDTLGAPEIGVHIIYSSARWKNGQTCSDCTSHPDPLQLSTGTWTDASFDEGHRTGILTATVQFTGTAVFVFCAYELSRNMTLAFSIDGMPDPSRNFHQSASGHRNSFQYNLNVYARHDLSNTPHTLTIQNGQPGGGVSNLLLDSIVFTTETVDTSSPEVASRPNSEIVIQTSQSVSSATVTATSLRATISPMSSATSQVDSSSSHTEASTSNATALYNTVAEATGTQITQPSSADASSPGTSSKSTPMRQTLTIIVAVIGTVGGMIIVHALTYLYRRLTRRAAQKRIAQLPVPFDAHGDTRNPPRDCGSLEHDGQADETRAVESSHKSEFFHGRYGAIIP</sequence>